<dbReference type="GO" id="GO:0015074">
    <property type="term" value="P:DNA integration"/>
    <property type="evidence" value="ECO:0007669"/>
    <property type="project" value="InterPro"/>
</dbReference>
<dbReference type="EMBL" id="CAJVPZ010022051">
    <property type="protein sequence ID" value="CAG8710034.1"/>
    <property type="molecule type" value="Genomic_DNA"/>
</dbReference>
<keyword evidence="1" id="KW-0238">DNA-binding</keyword>
<evidence type="ECO:0000256" key="2">
    <source>
        <dbReference type="ARBA" id="ARBA00023172"/>
    </source>
</evidence>
<evidence type="ECO:0000313" key="5">
    <source>
        <dbReference type="Proteomes" id="UP000789396"/>
    </source>
</evidence>
<dbReference type="PANTHER" id="PTHR30349">
    <property type="entry name" value="PHAGE INTEGRASE-RELATED"/>
    <property type="match status" value="1"/>
</dbReference>
<dbReference type="CDD" id="cd00397">
    <property type="entry name" value="DNA_BRE_C"/>
    <property type="match status" value="1"/>
</dbReference>
<dbReference type="InterPro" id="IPR013762">
    <property type="entry name" value="Integrase-like_cat_sf"/>
</dbReference>
<proteinExistence type="predicted"/>
<dbReference type="Proteomes" id="UP000789396">
    <property type="component" value="Unassembled WGS sequence"/>
</dbReference>
<dbReference type="PANTHER" id="PTHR30349:SF41">
    <property type="entry name" value="INTEGRASE_RECOMBINASE PROTEIN MJ0367-RELATED"/>
    <property type="match status" value="1"/>
</dbReference>
<feature type="domain" description="Tyr recombinase" evidence="3">
    <location>
        <begin position="67"/>
        <end position="164"/>
    </location>
</feature>
<organism evidence="4 5">
    <name type="scientific">Racocetra fulgida</name>
    <dbReference type="NCBI Taxonomy" id="60492"/>
    <lineage>
        <taxon>Eukaryota</taxon>
        <taxon>Fungi</taxon>
        <taxon>Fungi incertae sedis</taxon>
        <taxon>Mucoromycota</taxon>
        <taxon>Glomeromycotina</taxon>
        <taxon>Glomeromycetes</taxon>
        <taxon>Diversisporales</taxon>
        <taxon>Gigasporaceae</taxon>
        <taxon>Racocetra</taxon>
    </lineage>
</organism>
<sequence>MTQKYERYLNWLKDKNLSLNSIRVYMDTLTRFPVKITTPNLREYFLAQVKNYEPASLNSQRKFYATIDEKELSQLKAVQVEKSPEVHERNNLILDFLFYSGVRINELVNIRHSDWQGQQLRIHGKGNKVRYILLPPFLISYFRPYVDNYLFTSRPGQPVKAEYIRNPSIKAMPENKTPNGEIIREVINNSKTDNYEELVEKIKIRSRQTSPIAERPDPLPKKQIIVSVVFRNSPNPQPNKCSNEKCRQVYQLRRGRKKKKEQNQLLCPKSGEATELLATLEDKSVSLVFFDPQYEKTGDVLVENYPLQYQTENQITHIIKEISRILKPIWTEKKPSDTKKQHPHQKPFFLIRTLIEATTQEGDLVQLTMNQINIYQKLALIQKQLKGIKKGTYNSFQKYYYFTETQALRGIKPLLEQHKLTLTFSDNPESSLGQNTDIAKAKGTEGGEYVLISDRQKFITRYAGVGFILDPAKPIFYKQVLPNEKVIYYRRDIKSPPEAGKMMVVELTGDDIIEK</sequence>
<dbReference type="AlphaFoldDB" id="A0A9N9HWP2"/>
<dbReference type="OrthoDB" id="2437342at2759"/>
<dbReference type="InterPro" id="IPR002104">
    <property type="entry name" value="Integrase_catalytic"/>
</dbReference>
<dbReference type="SUPFAM" id="SSF53335">
    <property type="entry name" value="S-adenosyl-L-methionine-dependent methyltransferases"/>
    <property type="match status" value="1"/>
</dbReference>
<evidence type="ECO:0000259" key="3">
    <source>
        <dbReference type="Pfam" id="PF00589"/>
    </source>
</evidence>
<dbReference type="GO" id="GO:0003677">
    <property type="term" value="F:DNA binding"/>
    <property type="evidence" value="ECO:0007669"/>
    <property type="project" value="UniProtKB-KW"/>
</dbReference>
<dbReference type="GO" id="GO:0006310">
    <property type="term" value="P:DNA recombination"/>
    <property type="evidence" value="ECO:0007669"/>
    <property type="project" value="UniProtKB-KW"/>
</dbReference>
<protein>
    <submittedName>
        <fullName evidence="4">3088_t:CDS:1</fullName>
    </submittedName>
</protein>
<keyword evidence="5" id="KW-1185">Reference proteome</keyword>
<dbReference type="InterPro" id="IPR029063">
    <property type="entry name" value="SAM-dependent_MTases_sf"/>
</dbReference>
<dbReference type="Pfam" id="PF00589">
    <property type="entry name" value="Phage_integrase"/>
    <property type="match status" value="1"/>
</dbReference>
<dbReference type="InterPro" id="IPR011010">
    <property type="entry name" value="DNA_brk_join_enz"/>
</dbReference>
<accession>A0A9N9HWP2</accession>
<dbReference type="Pfam" id="PF04404">
    <property type="entry name" value="ERF"/>
    <property type="match status" value="1"/>
</dbReference>
<dbReference type="Gene3D" id="1.10.443.10">
    <property type="entry name" value="Intergrase catalytic core"/>
    <property type="match status" value="1"/>
</dbReference>
<dbReference type="SUPFAM" id="SSF56349">
    <property type="entry name" value="DNA breaking-rejoining enzymes"/>
    <property type="match status" value="1"/>
</dbReference>
<gene>
    <name evidence="4" type="ORF">RFULGI_LOCUS10786</name>
</gene>
<dbReference type="InterPro" id="IPR050090">
    <property type="entry name" value="Tyrosine_recombinase_XerCD"/>
</dbReference>
<evidence type="ECO:0000256" key="1">
    <source>
        <dbReference type="ARBA" id="ARBA00023125"/>
    </source>
</evidence>
<feature type="non-terminal residue" evidence="4">
    <location>
        <position position="515"/>
    </location>
</feature>
<keyword evidence="2" id="KW-0233">DNA recombination</keyword>
<dbReference type="InterPro" id="IPR007499">
    <property type="entry name" value="ERF_bacteria_virus"/>
</dbReference>
<comment type="caution">
    <text evidence="4">The sequence shown here is derived from an EMBL/GenBank/DDBJ whole genome shotgun (WGS) entry which is preliminary data.</text>
</comment>
<evidence type="ECO:0000313" key="4">
    <source>
        <dbReference type="EMBL" id="CAG8710034.1"/>
    </source>
</evidence>
<dbReference type="Gene3D" id="3.40.50.150">
    <property type="entry name" value="Vaccinia Virus protein VP39"/>
    <property type="match status" value="1"/>
</dbReference>
<reference evidence="4" key="1">
    <citation type="submission" date="2021-06" db="EMBL/GenBank/DDBJ databases">
        <authorList>
            <person name="Kallberg Y."/>
            <person name="Tangrot J."/>
            <person name="Rosling A."/>
        </authorList>
    </citation>
    <scope>NUCLEOTIDE SEQUENCE</scope>
    <source>
        <strain evidence="4">IN212</strain>
    </source>
</reference>
<name>A0A9N9HWP2_9GLOM</name>